<dbReference type="EMBL" id="JAPESX010000294">
    <property type="protein sequence ID" value="KAJ8122080.1"/>
    <property type="molecule type" value="Genomic_DNA"/>
</dbReference>
<accession>A0ACC2J3U7</accession>
<sequence>MGEPILIGSVKPNIGHSESASSMATLIKAILALETGVIPPTAGISKFNTSIPWDEYNVKVVTKLTPIPSLLPFRRISVNAFGYAGTNAHAILDDARSAIPPGYAPQKHARRLEGALDTMQSLAKQDNRARPHLLLFSAHDEPTLRNILVDYSLHDADIDLLDLAYTLGTRRTKHAQRAFALGRQDSLKGDIEAASNTLTAQPKKPVVPAFVFTGQGAQWAVQIALVDLLASWGINPVATIGHSSGAKGEIAAAYAAGLISAEDAIVAAYHRGRVTACLPCKGAMLAVGVGEADAQKHINDGKFEGQLIVACHNSPSSSTISGDRDAIERLKVILDSEGVFARVLRTGGKAYHSHHMSAGAEYLNYLQTESRGNTTVVPKAVMFSTVDAKKIDSHTDVIEDAYWVNNLNSPVLFLEGMRLMLNEMPEINTTIEIGPHPALAGPLRQIFNEARMNITHLPTLDRTEHDVEQMLRLAGRLWTLDATLDVGAVVSVGTLTKDGAVETQTGCLLVDLPPYHWTYSKPCWSEPRQSREIRDVREPRHDILGRRIAGLSPLEPLWRNILRLKDLPWLVHHRFGGEFLLPAAAYIACATEAIEQLNAEMPTPLTPYSYTVRNIVLSSATVISDDDTGTETIFRLSPVQSQSGGGDARQWYQFVASCDSYGSWKETARGEVSLNYRSQSTGHRLKVPQKTSLKRHNHDSWMDKLISLGVDIGAPFRHISNSYTDGLTHTVNADIKISRTCRMMTQESRYVLHPTVLDACFQPILEAVHQGRLEDLVCGVIPTGFREVTLFVPSPEQLESACTLRTNVSRVGNRAFTSSASLAAEDDVILCEIVDMRTILYSAALPQEQSAVDQDKYLRIDWKLDIDYLSQADEEATEDPATVIDLVLHKNPAARVLALDTSLLPQTLLERQAVDLTICASLEAQAKFTKQYPDLEHVHFLDIDIAAPGLDETSTYDLIITKDSNCMVDLLPALNSRLATGGYIFVTGISDQERWSAGLQGTRSCGFKAVLSKETLLARAANLVGSVAGEQVMMLAELEAPLLHQLTDSELIKLVGLVEEAASICWVTRGGLLTGDHPELALAGGFGRVLRKELETLDFLLIDYDSDESSQDSVINLLLDATKRRDERGRNGETEYYVKNGSVYISRLVPHYEVNQNMVPNSGSSPRIQQRNRPAVRGEIINGRVLFRNDDKRAALPLGVDEVEVHIAAMGLTTMDGSDDANFLSHEFSGIVSRVGSEVTRVAPGMQVMGLAFDQLATFQRTHSSLVQTVPPSLSLVEAASLPSAFATASYALEELARVEKGETVLILDGLGPAGLVAVQLCRSLGLLPPKQVVLHPGGTTSSAARETIFEQGIDVIFGPEEIPLSSHPRLTLNPSVTYLLVGCLGGLGRQVALWMAERGAKHLTFISRSGSESPAAAETICTLENQGVETLVLRADITRPEEVVCAISQAEQTRQIRGVINAATVFHDAVFHNMKIDWWHQVVKTKVDGCLNLDNALKDRELDFFVMTSSVSSAFGTPGQANYAAANSVLDALARHRRCRGRPAVSLILPAIFGIGHIAENRHLEAFMKSRGMYGIDEQEMLDAFEIAMMPWGSLPEGTDHFIAGLQPHRLARAINDAHVEDFWRGDHRLDWLKQSVNRHTETGVLAEQGNSNKGMSMDILEVIQQSAGSGNEQHVVEMTTKHITKRLARLLVMEEDAMDTIARSVASHGLDSLIGAEFRNWIFREFKVEMPFQQLLSPSLTISGLAKALIQKHRPTQ</sequence>
<protein>
    <submittedName>
        <fullName evidence="1">Uncharacterized protein</fullName>
    </submittedName>
</protein>
<evidence type="ECO:0000313" key="1">
    <source>
        <dbReference type="EMBL" id="KAJ8122080.1"/>
    </source>
</evidence>
<dbReference type="Proteomes" id="UP001153334">
    <property type="component" value="Unassembled WGS sequence"/>
</dbReference>
<reference evidence="1" key="1">
    <citation type="submission" date="2022-11" db="EMBL/GenBank/DDBJ databases">
        <title>Genome Sequence of Nemania bipapillata.</title>
        <authorList>
            <person name="Buettner E."/>
        </authorList>
    </citation>
    <scope>NUCLEOTIDE SEQUENCE</scope>
    <source>
        <strain evidence="1">CP14</strain>
    </source>
</reference>
<name>A0ACC2J3U7_9PEZI</name>
<gene>
    <name evidence="1" type="ORF">ONZ43_g1634</name>
</gene>
<evidence type="ECO:0000313" key="2">
    <source>
        <dbReference type="Proteomes" id="UP001153334"/>
    </source>
</evidence>
<organism evidence="1 2">
    <name type="scientific">Nemania bipapillata</name>
    <dbReference type="NCBI Taxonomy" id="110536"/>
    <lineage>
        <taxon>Eukaryota</taxon>
        <taxon>Fungi</taxon>
        <taxon>Dikarya</taxon>
        <taxon>Ascomycota</taxon>
        <taxon>Pezizomycotina</taxon>
        <taxon>Sordariomycetes</taxon>
        <taxon>Xylariomycetidae</taxon>
        <taxon>Xylariales</taxon>
        <taxon>Xylariaceae</taxon>
        <taxon>Nemania</taxon>
    </lineage>
</organism>
<proteinExistence type="predicted"/>
<keyword evidence="2" id="KW-1185">Reference proteome</keyword>
<comment type="caution">
    <text evidence="1">The sequence shown here is derived from an EMBL/GenBank/DDBJ whole genome shotgun (WGS) entry which is preliminary data.</text>
</comment>